<organism evidence="2 3">
    <name type="scientific">Candidatus Komeilibacteria bacterium CG11_big_fil_rev_8_21_14_0_20_36_20</name>
    <dbReference type="NCBI Taxonomy" id="1974477"/>
    <lineage>
        <taxon>Bacteria</taxon>
        <taxon>Candidatus Komeiliibacteriota</taxon>
    </lineage>
</organism>
<sequence length="170" mass="19745">MNLKENINSGAEQESEPTIIIRKSIEAPPEMKENPFYDPEFWGKGDSPDNIYLPDSDEALSFAMAAHEIGHLVKEGQQEGGLDNFESQSLEEQRAWDVGWSYIEQYFTEYFEDKPDTIPKIRQAYEEIKVIFAEAMKLSKGLYLEKGLLDHKTPDERSVILKQQREKFFF</sequence>
<dbReference type="AlphaFoldDB" id="A0A2H0ND44"/>
<accession>A0A2H0ND44</accession>
<protein>
    <submittedName>
        <fullName evidence="2">Uncharacterized protein</fullName>
    </submittedName>
</protein>
<gene>
    <name evidence="2" type="ORF">COV55_05165</name>
</gene>
<comment type="caution">
    <text evidence="2">The sequence shown here is derived from an EMBL/GenBank/DDBJ whole genome shotgun (WGS) entry which is preliminary data.</text>
</comment>
<dbReference type="EMBL" id="PCWQ01000023">
    <property type="protein sequence ID" value="PIR06085.1"/>
    <property type="molecule type" value="Genomic_DNA"/>
</dbReference>
<dbReference type="Proteomes" id="UP000230564">
    <property type="component" value="Unassembled WGS sequence"/>
</dbReference>
<evidence type="ECO:0000256" key="1">
    <source>
        <dbReference type="SAM" id="MobiDB-lite"/>
    </source>
</evidence>
<name>A0A2H0ND44_9BACT</name>
<feature type="compositionally biased region" description="Polar residues" evidence="1">
    <location>
        <begin position="1"/>
        <end position="12"/>
    </location>
</feature>
<reference evidence="2 3" key="1">
    <citation type="submission" date="2017-09" db="EMBL/GenBank/DDBJ databases">
        <title>Depth-based differentiation of microbial function through sediment-hosted aquifers and enrichment of novel symbionts in the deep terrestrial subsurface.</title>
        <authorList>
            <person name="Probst A.J."/>
            <person name="Ladd B."/>
            <person name="Jarett J.K."/>
            <person name="Geller-Mcgrath D.E."/>
            <person name="Sieber C.M."/>
            <person name="Emerson J.B."/>
            <person name="Anantharaman K."/>
            <person name="Thomas B.C."/>
            <person name="Malmstrom R."/>
            <person name="Stieglmeier M."/>
            <person name="Klingl A."/>
            <person name="Woyke T."/>
            <person name="Ryan C.M."/>
            <person name="Banfield J.F."/>
        </authorList>
    </citation>
    <scope>NUCLEOTIDE SEQUENCE [LARGE SCALE GENOMIC DNA]</scope>
    <source>
        <strain evidence="2">CG11_big_fil_rev_8_21_14_0_20_36_20</strain>
    </source>
</reference>
<proteinExistence type="predicted"/>
<evidence type="ECO:0000313" key="3">
    <source>
        <dbReference type="Proteomes" id="UP000230564"/>
    </source>
</evidence>
<feature type="region of interest" description="Disordered" evidence="1">
    <location>
        <begin position="1"/>
        <end position="20"/>
    </location>
</feature>
<evidence type="ECO:0000313" key="2">
    <source>
        <dbReference type="EMBL" id="PIR06085.1"/>
    </source>
</evidence>